<dbReference type="Gene3D" id="3.40.50.1010">
    <property type="entry name" value="5'-nuclease"/>
    <property type="match status" value="1"/>
</dbReference>
<dbReference type="PANTHER" id="PTHR35811">
    <property type="entry name" value="SLR1870 PROTEIN"/>
    <property type="match status" value="1"/>
</dbReference>
<evidence type="ECO:0000313" key="2">
    <source>
        <dbReference type="EMBL" id="KAJ5151660.1"/>
    </source>
</evidence>
<dbReference type="EMBL" id="JAPQKO010000008">
    <property type="protein sequence ID" value="KAJ5151660.1"/>
    <property type="molecule type" value="Genomic_DNA"/>
</dbReference>
<reference evidence="2" key="1">
    <citation type="submission" date="2022-11" db="EMBL/GenBank/DDBJ databases">
        <authorList>
            <person name="Petersen C."/>
        </authorList>
    </citation>
    <scope>NUCLEOTIDE SEQUENCE</scope>
    <source>
        <strain evidence="2">IBT 21917</strain>
    </source>
</reference>
<proteinExistence type="predicted"/>
<dbReference type="Pfam" id="PF01936">
    <property type="entry name" value="NYN"/>
    <property type="match status" value="1"/>
</dbReference>
<dbReference type="PANTHER" id="PTHR35811:SF1">
    <property type="entry name" value="HTH OST-TYPE DOMAIN-CONTAINING PROTEIN"/>
    <property type="match status" value="1"/>
</dbReference>
<dbReference type="InterPro" id="IPR041966">
    <property type="entry name" value="LOTUS-like"/>
</dbReference>
<name>A0A9W9HN38_9EURO</name>
<dbReference type="OrthoDB" id="5205629at2759"/>
<comment type="caution">
    <text evidence="2">The sequence shown here is derived from an EMBL/GenBank/DDBJ whole genome shotgun (WGS) entry which is preliminary data.</text>
</comment>
<accession>A0A9W9HN38</accession>
<sequence>MASNTTPKLAVLIDADNAMPSITRLLLAEVAKYGTAHVKWAYGDWTSTNLNGWKEELLSQSIQPIQQFAYTHGKNATDSAMIIDAMDLLYLSRFDGFCLVSSDSDFTRLAARIRESGLIVYGFGEHKTPKPFVAACDKFIYTENLVYHEELVPHPDRVVVPRNHVPVRHAQEDERLASLLHTTIETASEDDGWAELSIVGQLLTKKHPDFDPRTYGYSKLSDLISAFPLFDVLRRAPREGKHKGIYVRDKHRERGNSAN</sequence>
<feature type="domain" description="HTH OST-type" evidence="1">
    <location>
        <begin position="172"/>
        <end position="249"/>
    </location>
</feature>
<dbReference type="Gene3D" id="3.30.420.610">
    <property type="entry name" value="LOTUS domain-like"/>
    <property type="match status" value="1"/>
</dbReference>
<evidence type="ECO:0000313" key="3">
    <source>
        <dbReference type="Proteomes" id="UP001146351"/>
    </source>
</evidence>
<keyword evidence="3" id="KW-1185">Reference proteome</keyword>
<protein>
    <recommendedName>
        <fullName evidence="1">HTH OST-type domain-containing protein</fullName>
    </recommendedName>
</protein>
<dbReference type="InterPro" id="IPR025605">
    <property type="entry name" value="OST-HTH/LOTUS_dom"/>
</dbReference>
<dbReference type="Pfam" id="PF12872">
    <property type="entry name" value="OST-HTH"/>
    <property type="match status" value="1"/>
</dbReference>
<dbReference type="InterPro" id="IPR021139">
    <property type="entry name" value="NYN"/>
</dbReference>
<gene>
    <name evidence="2" type="ORF">N7492_009955</name>
</gene>
<dbReference type="PROSITE" id="PS51644">
    <property type="entry name" value="HTH_OST"/>
    <property type="match status" value="1"/>
</dbReference>
<dbReference type="CDD" id="cd10146">
    <property type="entry name" value="LabA_like_C"/>
    <property type="match status" value="1"/>
</dbReference>
<dbReference type="GO" id="GO:0004540">
    <property type="term" value="F:RNA nuclease activity"/>
    <property type="evidence" value="ECO:0007669"/>
    <property type="project" value="InterPro"/>
</dbReference>
<reference evidence="2" key="2">
    <citation type="journal article" date="2023" name="IMA Fungus">
        <title>Comparative genomic study of the Penicillium genus elucidates a diverse pangenome and 15 lateral gene transfer events.</title>
        <authorList>
            <person name="Petersen C."/>
            <person name="Sorensen T."/>
            <person name="Nielsen M.R."/>
            <person name="Sondergaard T.E."/>
            <person name="Sorensen J.L."/>
            <person name="Fitzpatrick D.A."/>
            <person name="Frisvad J.C."/>
            <person name="Nielsen K.L."/>
        </authorList>
    </citation>
    <scope>NUCLEOTIDE SEQUENCE</scope>
    <source>
        <strain evidence="2">IBT 21917</strain>
    </source>
</reference>
<evidence type="ECO:0000259" key="1">
    <source>
        <dbReference type="PROSITE" id="PS51644"/>
    </source>
</evidence>
<dbReference type="Proteomes" id="UP001146351">
    <property type="component" value="Unassembled WGS sequence"/>
</dbReference>
<dbReference type="CDD" id="cd11297">
    <property type="entry name" value="PIN_LabA-like_N_1"/>
    <property type="match status" value="1"/>
</dbReference>
<organism evidence="2 3">
    <name type="scientific">Penicillium capsulatum</name>
    <dbReference type="NCBI Taxonomy" id="69766"/>
    <lineage>
        <taxon>Eukaryota</taxon>
        <taxon>Fungi</taxon>
        <taxon>Dikarya</taxon>
        <taxon>Ascomycota</taxon>
        <taxon>Pezizomycotina</taxon>
        <taxon>Eurotiomycetes</taxon>
        <taxon>Eurotiomycetidae</taxon>
        <taxon>Eurotiales</taxon>
        <taxon>Aspergillaceae</taxon>
        <taxon>Penicillium</taxon>
    </lineage>
</organism>
<dbReference type="AlphaFoldDB" id="A0A9W9HN38"/>